<gene>
    <name evidence="2" type="ORF">NF556_02525</name>
</gene>
<evidence type="ECO:0000259" key="1">
    <source>
        <dbReference type="Pfam" id="PF01814"/>
    </source>
</evidence>
<evidence type="ECO:0000313" key="3">
    <source>
        <dbReference type="Proteomes" id="UP001056455"/>
    </source>
</evidence>
<reference evidence="2" key="1">
    <citation type="submission" date="2022-06" db="EMBL/GenBank/DDBJ databases">
        <title>Ornithinimicrobium HY1793.</title>
        <authorList>
            <person name="Huang Y."/>
        </authorList>
    </citation>
    <scope>NUCLEOTIDE SEQUENCE</scope>
    <source>
        <strain evidence="2">HY1793</strain>
    </source>
</reference>
<feature type="domain" description="Hemerythrin-like" evidence="1">
    <location>
        <begin position="12"/>
        <end position="135"/>
    </location>
</feature>
<evidence type="ECO:0000313" key="2">
    <source>
        <dbReference type="EMBL" id="USQ80559.1"/>
    </source>
</evidence>
<dbReference type="InterPro" id="IPR012312">
    <property type="entry name" value="Hemerythrin-like"/>
</dbReference>
<dbReference type="Pfam" id="PF01814">
    <property type="entry name" value="Hemerythrin"/>
    <property type="match status" value="1"/>
</dbReference>
<dbReference type="Proteomes" id="UP001056455">
    <property type="component" value="Chromosome"/>
</dbReference>
<dbReference type="RefSeq" id="WP_252593934.1">
    <property type="nucleotide sequence ID" value="NZ_CP099489.1"/>
</dbReference>
<dbReference type="Gene3D" id="1.20.120.520">
    <property type="entry name" value="nmb1532 protein domain like"/>
    <property type="match status" value="1"/>
</dbReference>
<sequence>MKMTTADPVTMALFHAALRRDLARARALLGAPGGLSVRRRRRLGRHLLWMMTQLRWHHEGEDHGLWPLLLERDPDSWAVLEEMEREHEAIDGPMLQLEEASRGLVAGRAHPRDVLAALDALEPPLVAHLEHEERAGLPIVRRVLTHEEWQAFERREWIEGYTVPDTLRFLRWICDGVQERDLLGRGLGVAGPLRPMLGSLAGSARVPGLTVWAGTPAARMGSPLGMALREGVAP</sequence>
<keyword evidence="3" id="KW-1185">Reference proteome</keyword>
<accession>A0ABY4YUV9</accession>
<dbReference type="EMBL" id="CP099489">
    <property type="protein sequence ID" value="USQ80559.1"/>
    <property type="molecule type" value="Genomic_DNA"/>
</dbReference>
<name>A0ABY4YUV9_9MICO</name>
<dbReference type="CDD" id="cd12108">
    <property type="entry name" value="Hr-like"/>
    <property type="match status" value="1"/>
</dbReference>
<proteinExistence type="predicted"/>
<organism evidence="2 3">
    <name type="scientific">Ornithinimicrobium faecis</name>
    <dbReference type="NCBI Taxonomy" id="2934158"/>
    <lineage>
        <taxon>Bacteria</taxon>
        <taxon>Bacillati</taxon>
        <taxon>Actinomycetota</taxon>
        <taxon>Actinomycetes</taxon>
        <taxon>Micrococcales</taxon>
        <taxon>Ornithinimicrobiaceae</taxon>
        <taxon>Ornithinimicrobium</taxon>
    </lineage>
</organism>
<protein>
    <submittedName>
        <fullName evidence="2">Hemerythrin domain-containing protein</fullName>
    </submittedName>
</protein>